<gene>
    <name evidence="2" type="ORF">Ahy_A07g033403</name>
</gene>
<evidence type="ECO:0000313" key="3">
    <source>
        <dbReference type="Proteomes" id="UP000289738"/>
    </source>
</evidence>
<evidence type="ECO:0008006" key="4">
    <source>
        <dbReference type="Google" id="ProtNLM"/>
    </source>
</evidence>
<name>A0A445C9G6_ARAHY</name>
<dbReference type="AlphaFoldDB" id="A0A445C9G6"/>
<proteinExistence type="predicted"/>
<dbReference type="Proteomes" id="UP000289738">
    <property type="component" value="Chromosome A07"/>
</dbReference>
<feature type="region of interest" description="Disordered" evidence="1">
    <location>
        <begin position="137"/>
        <end position="202"/>
    </location>
</feature>
<dbReference type="EMBL" id="SDMP01000007">
    <property type="protein sequence ID" value="RYR47481.1"/>
    <property type="molecule type" value="Genomic_DNA"/>
</dbReference>
<feature type="compositionally biased region" description="Basic and acidic residues" evidence="1">
    <location>
        <begin position="151"/>
        <end position="160"/>
    </location>
</feature>
<comment type="caution">
    <text evidence="2">The sequence shown here is derived from an EMBL/GenBank/DDBJ whole genome shotgun (WGS) entry which is preliminary data.</text>
</comment>
<evidence type="ECO:0000256" key="1">
    <source>
        <dbReference type="SAM" id="MobiDB-lite"/>
    </source>
</evidence>
<protein>
    <recommendedName>
        <fullName evidence="4">Aspartic peptidase DDI1-type domain-containing protein</fullName>
    </recommendedName>
</protein>
<reference evidence="2 3" key="1">
    <citation type="submission" date="2019-01" db="EMBL/GenBank/DDBJ databases">
        <title>Sequencing of cultivated peanut Arachis hypogaea provides insights into genome evolution and oil improvement.</title>
        <authorList>
            <person name="Chen X."/>
        </authorList>
    </citation>
    <scope>NUCLEOTIDE SEQUENCE [LARGE SCALE GENOMIC DNA]</scope>
    <source>
        <strain evidence="3">cv. Fuhuasheng</strain>
        <tissue evidence="2">Leaves</tissue>
    </source>
</reference>
<accession>A0A445C9G6</accession>
<evidence type="ECO:0000313" key="2">
    <source>
        <dbReference type="EMBL" id="RYR47481.1"/>
    </source>
</evidence>
<keyword evidence="3" id="KW-1185">Reference proteome</keyword>
<sequence>MRRELLNVHILDLAHLAEKLRQTELMKKEKEKYRNEQRLKSKPFTRKEKVAYVTIESSKEEVDFKTEIDLAELKKGPPILYPRTGDGLLDFLVQQKIKDRDVFSGSGIARSSKDWGHRAPSRNQYFYYRGRSRGYPRGRGGMRSFNQNKKLSSDTGKELSKGATPSVHSRIVFPSDGETYPKEIPSPAKMKKGKAVAQSSGIDKNKDVDVDEEYFDEGDDDMVGTISIIPTEYLREYEGDPDADYDLEDEEAFSFIRIEDEPGYFLRPTEKQMSHLRPLYITTTLSGIMVNKVLIDGGAAISLLPERMLIKVGKHPDHLVPTNIVLSSEGLSVKLRYPEVDCKPTGWDCLS</sequence>
<organism evidence="2 3">
    <name type="scientific">Arachis hypogaea</name>
    <name type="common">Peanut</name>
    <dbReference type="NCBI Taxonomy" id="3818"/>
    <lineage>
        <taxon>Eukaryota</taxon>
        <taxon>Viridiplantae</taxon>
        <taxon>Streptophyta</taxon>
        <taxon>Embryophyta</taxon>
        <taxon>Tracheophyta</taxon>
        <taxon>Spermatophyta</taxon>
        <taxon>Magnoliopsida</taxon>
        <taxon>eudicotyledons</taxon>
        <taxon>Gunneridae</taxon>
        <taxon>Pentapetalae</taxon>
        <taxon>rosids</taxon>
        <taxon>fabids</taxon>
        <taxon>Fabales</taxon>
        <taxon>Fabaceae</taxon>
        <taxon>Papilionoideae</taxon>
        <taxon>50 kb inversion clade</taxon>
        <taxon>dalbergioids sensu lato</taxon>
        <taxon>Dalbergieae</taxon>
        <taxon>Pterocarpus clade</taxon>
        <taxon>Arachis</taxon>
    </lineage>
</organism>